<dbReference type="EMBL" id="CP011388">
    <property type="protein sequence ID" value="ANE47869.1"/>
    <property type="molecule type" value="Genomic_DNA"/>
</dbReference>
<gene>
    <name evidence="2" type="ORF">SY83_17990</name>
</gene>
<proteinExistence type="predicted"/>
<name>A0A172TLC3_9BACL</name>
<reference evidence="2 3" key="1">
    <citation type="submission" date="2015-01" db="EMBL/GenBank/DDBJ databases">
        <title>Paenibacillus swuensis/DY6/whole genome sequencing.</title>
        <authorList>
            <person name="Kim M.K."/>
            <person name="Srinivasan S."/>
            <person name="Lee J.-J."/>
        </authorList>
    </citation>
    <scope>NUCLEOTIDE SEQUENCE [LARGE SCALE GENOMIC DNA]</scope>
    <source>
        <strain evidence="2 3">DY6</strain>
    </source>
</reference>
<keyword evidence="3" id="KW-1185">Reference proteome</keyword>
<keyword evidence="1" id="KW-1133">Transmembrane helix</keyword>
<organism evidence="2 3">
    <name type="scientific">Paenibacillus swuensis</name>
    <dbReference type="NCBI Taxonomy" id="1178515"/>
    <lineage>
        <taxon>Bacteria</taxon>
        <taxon>Bacillati</taxon>
        <taxon>Bacillota</taxon>
        <taxon>Bacilli</taxon>
        <taxon>Bacillales</taxon>
        <taxon>Paenibacillaceae</taxon>
        <taxon>Paenibacillus</taxon>
    </lineage>
</organism>
<keyword evidence="1" id="KW-0472">Membrane</keyword>
<dbReference type="AlphaFoldDB" id="A0A172TLC3"/>
<evidence type="ECO:0000313" key="2">
    <source>
        <dbReference type="EMBL" id="ANE47869.1"/>
    </source>
</evidence>
<dbReference type="Proteomes" id="UP000076927">
    <property type="component" value="Chromosome"/>
</dbReference>
<keyword evidence="1" id="KW-0812">Transmembrane</keyword>
<dbReference type="STRING" id="1178515.SY83_17990"/>
<sequence>MSRKWERMVQKNSKVSNKLRVKQGKGTISQTSVAGPDRYTGRSFILPLACAAVAVFFGFTFAGEERGTMYWFTVLSYLLLAVIFFLRKPYLAIGKDYVSTRKYGADKKMYAGSVDKITSQPGSIVITFKHSKNSWVLSRTWNRYDTVTIEPALQKFAQQNDVPFEVKAK</sequence>
<protein>
    <submittedName>
        <fullName evidence="2">Uncharacterized protein</fullName>
    </submittedName>
</protein>
<feature type="transmembrane region" description="Helical" evidence="1">
    <location>
        <begin position="44"/>
        <end position="62"/>
    </location>
</feature>
<dbReference type="OrthoDB" id="2598858at2"/>
<evidence type="ECO:0000256" key="1">
    <source>
        <dbReference type="SAM" id="Phobius"/>
    </source>
</evidence>
<dbReference type="PATRIC" id="fig|1178515.4.peg.3626"/>
<feature type="transmembrane region" description="Helical" evidence="1">
    <location>
        <begin position="68"/>
        <end position="86"/>
    </location>
</feature>
<accession>A0A172TLC3</accession>
<dbReference type="KEGG" id="pswu:SY83_17990"/>
<evidence type="ECO:0000313" key="3">
    <source>
        <dbReference type="Proteomes" id="UP000076927"/>
    </source>
</evidence>
<dbReference type="RefSeq" id="WP_068609028.1">
    <property type="nucleotide sequence ID" value="NZ_CP011388.1"/>
</dbReference>